<feature type="transmembrane region" description="Helical" evidence="1">
    <location>
        <begin position="126"/>
        <end position="146"/>
    </location>
</feature>
<evidence type="ECO:0000256" key="1">
    <source>
        <dbReference type="SAM" id="Phobius"/>
    </source>
</evidence>
<dbReference type="InterPro" id="IPR009936">
    <property type="entry name" value="DUF1468"/>
</dbReference>
<reference evidence="3" key="1">
    <citation type="submission" date="2016-01" db="EMBL/GenBank/DDBJ databases">
        <authorList>
            <person name="Peeters C."/>
        </authorList>
    </citation>
    <scope>NUCLEOTIDE SEQUENCE [LARGE SCALE GENOMIC DNA]</scope>
    <source>
        <strain evidence="3">LMG 29325</strain>
    </source>
</reference>
<name>A0A157ZYN0_9BURK</name>
<accession>A0A157ZYN0</accession>
<dbReference type="RefSeq" id="WP_086966447.1">
    <property type="nucleotide sequence ID" value="NZ_FCOJ02000007.1"/>
</dbReference>
<dbReference type="Proteomes" id="UP000054596">
    <property type="component" value="Unassembled WGS sequence"/>
</dbReference>
<evidence type="ECO:0000313" key="3">
    <source>
        <dbReference type="EMBL" id="SAK50546.1"/>
    </source>
</evidence>
<dbReference type="EMBL" id="FCOJ02000007">
    <property type="protein sequence ID" value="SAK50546.1"/>
    <property type="molecule type" value="Genomic_DNA"/>
</dbReference>
<evidence type="ECO:0000259" key="2">
    <source>
        <dbReference type="Pfam" id="PF07331"/>
    </source>
</evidence>
<organism evidence="3 4">
    <name type="scientific">Caballeronia glebae</name>
    <dbReference type="NCBI Taxonomy" id="1777143"/>
    <lineage>
        <taxon>Bacteria</taxon>
        <taxon>Pseudomonadati</taxon>
        <taxon>Pseudomonadota</taxon>
        <taxon>Betaproteobacteria</taxon>
        <taxon>Burkholderiales</taxon>
        <taxon>Burkholderiaceae</taxon>
        <taxon>Caballeronia</taxon>
    </lineage>
</organism>
<sequence>MVKLLLNKSRRDYIGGLLLLMIGLGAAVQAWEYRAGTLVDMGPGFFPMALGVILAVNGVALIVAARLSASPPEEKKNLPSQWRAWIHILVAIGAFVLLGKYGGLVPATFAVVFISATGDRDNSLKSAFVLAVCMCVVAVLVFRLALQLQFPLFAWGQI</sequence>
<feature type="transmembrane region" description="Helical" evidence="1">
    <location>
        <begin position="88"/>
        <end position="114"/>
    </location>
</feature>
<feature type="domain" description="DUF1468" evidence="2">
    <location>
        <begin position="14"/>
        <end position="151"/>
    </location>
</feature>
<dbReference type="STRING" id="1777143.AWB82_01435"/>
<dbReference type="OrthoDB" id="8965982at2"/>
<dbReference type="AlphaFoldDB" id="A0A157ZYN0"/>
<feature type="transmembrane region" description="Helical" evidence="1">
    <location>
        <begin position="46"/>
        <end position="67"/>
    </location>
</feature>
<protein>
    <submittedName>
        <fullName evidence="3">Tripartite tricarboxylate transporter TctB family protein</fullName>
    </submittedName>
</protein>
<evidence type="ECO:0000313" key="4">
    <source>
        <dbReference type="Proteomes" id="UP000054596"/>
    </source>
</evidence>
<keyword evidence="4" id="KW-1185">Reference proteome</keyword>
<dbReference type="Pfam" id="PF07331">
    <property type="entry name" value="TctB"/>
    <property type="match status" value="1"/>
</dbReference>
<gene>
    <name evidence="3" type="ORF">AWB82_01435</name>
</gene>
<proteinExistence type="predicted"/>
<keyword evidence="1" id="KW-0812">Transmembrane</keyword>
<comment type="caution">
    <text evidence="3">The sequence shown here is derived from an EMBL/GenBank/DDBJ whole genome shotgun (WGS) entry which is preliminary data.</text>
</comment>
<keyword evidence="1" id="KW-0472">Membrane</keyword>
<keyword evidence="1" id="KW-1133">Transmembrane helix</keyword>